<organism evidence="1 2">
    <name type="scientific">Eumeta variegata</name>
    <name type="common">Bagworm moth</name>
    <name type="synonym">Eumeta japonica</name>
    <dbReference type="NCBI Taxonomy" id="151549"/>
    <lineage>
        <taxon>Eukaryota</taxon>
        <taxon>Metazoa</taxon>
        <taxon>Ecdysozoa</taxon>
        <taxon>Arthropoda</taxon>
        <taxon>Hexapoda</taxon>
        <taxon>Insecta</taxon>
        <taxon>Pterygota</taxon>
        <taxon>Neoptera</taxon>
        <taxon>Endopterygota</taxon>
        <taxon>Lepidoptera</taxon>
        <taxon>Glossata</taxon>
        <taxon>Ditrysia</taxon>
        <taxon>Tineoidea</taxon>
        <taxon>Psychidae</taxon>
        <taxon>Oiketicinae</taxon>
        <taxon>Eumeta</taxon>
    </lineage>
</organism>
<gene>
    <name evidence="1" type="ORF">EVAR_59553_1</name>
</gene>
<reference evidence="1 2" key="1">
    <citation type="journal article" date="2019" name="Commun. Biol.">
        <title>The bagworm genome reveals a unique fibroin gene that provides high tensile strength.</title>
        <authorList>
            <person name="Kono N."/>
            <person name="Nakamura H."/>
            <person name="Ohtoshi R."/>
            <person name="Tomita M."/>
            <person name="Numata K."/>
            <person name="Arakawa K."/>
        </authorList>
    </citation>
    <scope>NUCLEOTIDE SEQUENCE [LARGE SCALE GENOMIC DNA]</scope>
</reference>
<keyword evidence="2" id="KW-1185">Reference proteome</keyword>
<comment type="caution">
    <text evidence="1">The sequence shown here is derived from an EMBL/GenBank/DDBJ whole genome shotgun (WGS) entry which is preliminary data.</text>
</comment>
<evidence type="ECO:0000313" key="1">
    <source>
        <dbReference type="EMBL" id="GBP91352.1"/>
    </source>
</evidence>
<protein>
    <submittedName>
        <fullName evidence="1">Uncharacterized protein</fullName>
    </submittedName>
</protein>
<evidence type="ECO:0000313" key="2">
    <source>
        <dbReference type="Proteomes" id="UP000299102"/>
    </source>
</evidence>
<dbReference type="AlphaFoldDB" id="A0A4C1ZV67"/>
<dbReference type="Proteomes" id="UP000299102">
    <property type="component" value="Unassembled WGS sequence"/>
</dbReference>
<sequence length="117" mass="13487">MNANMFCVSTVIRAKYNVLWRTHAQKAVQQTPGRRARRGLTRGGAKRLLSTRHRFLLYFPLRENWKRRFCTRRASGEYGNGQWSGALSHVLDRPVGVARSACRRTHREESHYGGLCA</sequence>
<name>A0A4C1ZV67_EUMVA</name>
<dbReference type="EMBL" id="BGZK01002162">
    <property type="protein sequence ID" value="GBP91352.1"/>
    <property type="molecule type" value="Genomic_DNA"/>
</dbReference>
<accession>A0A4C1ZV67</accession>
<proteinExistence type="predicted"/>